<dbReference type="GO" id="GO:0047617">
    <property type="term" value="F:fatty acyl-CoA hydrolase activity"/>
    <property type="evidence" value="ECO:0007669"/>
    <property type="project" value="TreeGrafter"/>
</dbReference>
<evidence type="ECO:0000313" key="4">
    <source>
        <dbReference type="EMBL" id="UOB16948.1"/>
    </source>
</evidence>
<gene>
    <name evidence="4" type="ORF">MQE35_14560</name>
</gene>
<dbReference type="CDD" id="cd00586">
    <property type="entry name" value="4HBT"/>
    <property type="match status" value="1"/>
</dbReference>
<dbReference type="GO" id="GO:0006633">
    <property type="term" value="P:fatty acid biosynthetic process"/>
    <property type="evidence" value="ECO:0007669"/>
    <property type="project" value="InterPro"/>
</dbReference>
<sequence>MQVFEKNIAVKSSDLDDLNHVNNVRYVQWVQDAAKDHWHSVAKEKMYQNYVWVVTSHHIQYKSPAIAGDQILIKTYVIKSEGVISTRIVEMYNSHTNKMIVKAQTNWCLLNARTKRPIRIPPEIIEIFN</sequence>
<feature type="domain" description="Acyl-ACP thioesterase N-terminal hotdog" evidence="3">
    <location>
        <begin position="2"/>
        <end position="128"/>
    </location>
</feature>
<dbReference type="RefSeq" id="WP_255842204.1">
    <property type="nucleotide sequence ID" value="NZ_CP094358.1"/>
</dbReference>
<dbReference type="Proteomes" id="UP000831290">
    <property type="component" value="Chromosome"/>
</dbReference>
<proteinExistence type="inferred from homology"/>
<dbReference type="SUPFAM" id="SSF54637">
    <property type="entry name" value="Thioesterase/thiol ester dehydrase-isomerase"/>
    <property type="match status" value="1"/>
</dbReference>
<keyword evidence="2" id="KW-0378">Hydrolase</keyword>
<evidence type="ECO:0000256" key="2">
    <source>
        <dbReference type="ARBA" id="ARBA00022801"/>
    </source>
</evidence>
<dbReference type="PANTHER" id="PTHR31793:SF27">
    <property type="entry name" value="NOVEL THIOESTERASE SUPERFAMILY DOMAIN AND SAPOSIN A-TYPE DOMAIN CONTAINING PROTEIN (0610012H03RIK)"/>
    <property type="match status" value="1"/>
</dbReference>
<keyword evidence="5" id="KW-1185">Reference proteome</keyword>
<name>A0A9E6ZSA9_9FLAO</name>
<protein>
    <submittedName>
        <fullName evidence="4">Acyl-CoA thioesterase</fullName>
    </submittedName>
</protein>
<organism evidence="4 5">
    <name type="scientific">Abyssalbus ytuae</name>
    <dbReference type="NCBI Taxonomy" id="2926907"/>
    <lineage>
        <taxon>Bacteria</taxon>
        <taxon>Pseudomonadati</taxon>
        <taxon>Bacteroidota</taxon>
        <taxon>Flavobacteriia</taxon>
        <taxon>Flavobacteriales</taxon>
        <taxon>Flavobacteriaceae</taxon>
        <taxon>Abyssalbus</taxon>
    </lineage>
</organism>
<evidence type="ECO:0000256" key="1">
    <source>
        <dbReference type="ARBA" id="ARBA00005953"/>
    </source>
</evidence>
<comment type="similarity">
    <text evidence="1">Belongs to the 4-hydroxybenzoyl-CoA thioesterase family.</text>
</comment>
<dbReference type="Pfam" id="PF01643">
    <property type="entry name" value="Acyl-ACP_TE"/>
    <property type="match status" value="1"/>
</dbReference>
<evidence type="ECO:0000259" key="3">
    <source>
        <dbReference type="Pfam" id="PF01643"/>
    </source>
</evidence>
<dbReference type="PANTHER" id="PTHR31793">
    <property type="entry name" value="4-HYDROXYBENZOYL-COA THIOESTERASE FAMILY MEMBER"/>
    <property type="match status" value="1"/>
</dbReference>
<dbReference type="InterPro" id="IPR002864">
    <property type="entry name" value="Acyl-ACP_thioesterase_NHD"/>
</dbReference>
<accession>A0A9E6ZSA9</accession>
<dbReference type="KEGG" id="fbm:MQE35_14560"/>
<dbReference type="Gene3D" id="3.10.129.10">
    <property type="entry name" value="Hotdog Thioesterase"/>
    <property type="match status" value="1"/>
</dbReference>
<dbReference type="EMBL" id="CP094358">
    <property type="protein sequence ID" value="UOB16948.1"/>
    <property type="molecule type" value="Genomic_DNA"/>
</dbReference>
<reference evidence="4" key="1">
    <citation type="submission" date="2022-03" db="EMBL/GenBank/DDBJ databases">
        <title>Description of Abyssus ytuae gen. nov., sp. nov., a novel member of the family Flavobacteriaceae isolated from the sediment of Mariana Trench.</title>
        <authorList>
            <person name="Zhang J."/>
            <person name="Xu X."/>
        </authorList>
    </citation>
    <scope>NUCLEOTIDE SEQUENCE</scope>
    <source>
        <strain evidence="4">MT3330</strain>
    </source>
</reference>
<dbReference type="InterPro" id="IPR029069">
    <property type="entry name" value="HotDog_dom_sf"/>
</dbReference>
<evidence type="ECO:0000313" key="5">
    <source>
        <dbReference type="Proteomes" id="UP000831290"/>
    </source>
</evidence>
<dbReference type="InterPro" id="IPR050563">
    <property type="entry name" value="4-hydroxybenzoyl-CoA_TE"/>
</dbReference>
<dbReference type="AlphaFoldDB" id="A0A9E6ZSA9"/>